<proteinExistence type="predicted"/>
<name>A0A2J6QGE0_9HELO</name>
<dbReference type="AlphaFoldDB" id="A0A2J6QGE0"/>
<accession>A0A2J6QGE0</accession>
<evidence type="ECO:0000313" key="2">
    <source>
        <dbReference type="Proteomes" id="UP000235672"/>
    </source>
</evidence>
<dbReference type="OrthoDB" id="3340390at2759"/>
<evidence type="ECO:0000313" key="1">
    <source>
        <dbReference type="EMBL" id="PMD25310.1"/>
    </source>
</evidence>
<dbReference type="EMBL" id="KZ613470">
    <property type="protein sequence ID" value="PMD25310.1"/>
    <property type="molecule type" value="Genomic_DNA"/>
</dbReference>
<keyword evidence="2" id="KW-1185">Reference proteome</keyword>
<sequence length="92" mass="10060">MFRHAGESSAKIFDGVKVSSIQFADDDAGKNSQFSEMGRPVSARWSRRDVASGSINFEYIVDAGGRAGIVSAKYKKNRKVNQGLNNIAAWAY</sequence>
<dbReference type="Gene3D" id="3.50.50.60">
    <property type="entry name" value="FAD/NAD(P)-binding domain"/>
    <property type="match status" value="1"/>
</dbReference>
<organism evidence="1 2">
    <name type="scientific">Hyaloscypha hepaticicola</name>
    <dbReference type="NCBI Taxonomy" id="2082293"/>
    <lineage>
        <taxon>Eukaryota</taxon>
        <taxon>Fungi</taxon>
        <taxon>Dikarya</taxon>
        <taxon>Ascomycota</taxon>
        <taxon>Pezizomycotina</taxon>
        <taxon>Leotiomycetes</taxon>
        <taxon>Helotiales</taxon>
        <taxon>Hyaloscyphaceae</taxon>
        <taxon>Hyaloscypha</taxon>
    </lineage>
</organism>
<gene>
    <name evidence="1" type="ORF">NA56DRAFT_737956</name>
</gene>
<reference evidence="1 2" key="1">
    <citation type="submission" date="2016-05" db="EMBL/GenBank/DDBJ databases">
        <title>A degradative enzymes factory behind the ericoid mycorrhizal symbiosis.</title>
        <authorList>
            <consortium name="DOE Joint Genome Institute"/>
            <person name="Martino E."/>
            <person name="Morin E."/>
            <person name="Grelet G."/>
            <person name="Kuo A."/>
            <person name="Kohler A."/>
            <person name="Daghino S."/>
            <person name="Barry K."/>
            <person name="Choi C."/>
            <person name="Cichocki N."/>
            <person name="Clum A."/>
            <person name="Copeland A."/>
            <person name="Hainaut M."/>
            <person name="Haridas S."/>
            <person name="Labutti K."/>
            <person name="Lindquist E."/>
            <person name="Lipzen A."/>
            <person name="Khouja H.-R."/>
            <person name="Murat C."/>
            <person name="Ohm R."/>
            <person name="Olson A."/>
            <person name="Spatafora J."/>
            <person name="Veneault-Fourrey C."/>
            <person name="Henrissat B."/>
            <person name="Grigoriev I."/>
            <person name="Martin F."/>
            <person name="Perotto S."/>
        </authorList>
    </citation>
    <scope>NUCLEOTIDE SEQUENCE [LARGE SCALE GENOMIC DNA]</scope>
    <source>
        <strain evidence="1 2">UAMH 7357</strain>
    </source>
</reference>
<dbReference type="Proteomes" id="UP000235672">
    <property type="component" value="Unassembled WGS sequence"/>
</dbReference>
<dbReference type="InterPro" id="IPR036188">
    <property type="entry name" value="FAD/NAD-bd_sf"/>
</dbReference>
<protein>
    <submittedName>
        <fullName evidence="1">Uncharacterized protein</fullName>
    </submittedName>
</protein>